<feature type="non-terminal residue" evidence="1">
    <location>
        <position position="1"/>
    </location>
</feature>
<accession>A0A382EQI6</accession>
<gene>
    <name evidence="1" type="ORF">METZ01_LOCUS205268</name>
</gene>
<proteinExistence type="predicted"/>
<name>A0A382EQI6_9ZZZZ</name>
<protein>
    <submittedName>
        <fullName evidence="1">Uncharacterized protein</fullName>
    </submittedName>
</protein>
<reference evidence="1" key="1">
    <citation type="submission" date="2018-05" db="EMBL/GenBank/DDBJ databases">
        <authorList>
            <person name="Lanie J.A."/>
            <person name="Ng W.-L."/>
            <person name="Kazmierczak K.M."/>
            <person name="Andrzejewski T.M."/>
            <person name="Davidsen T.M."/>
            <person name="Wayne K.J."/>
            <person name="Tettelin H."/>
            <person name="Glass J.I."/>
            <person name="Rusch D."/>
            <person name="Podicherti R."/>
            <person name="Tsui H.-C.T."/>
            <person name="Winkler M.E."/>
        </authorList>
    </citation>
    <scope>NUCLEOTIDE SEQUENCE</scope>
</reference>
<organism evidence="1">
    <name type="scientific">marine metagenome</name>
    <dbReference type="NCBI Taxonomy" id="408172"/>
    <lineage>
        <taxon>unclassified sequences</taxon>
        <taxon>metagenomes</taxon>
        <taxon>ecological metagenomes</taxon>
    </lineage>
</organism>
<dbReference type="EMBL" id="UINC01045535">
    <property type="protein sequence ID" value="SVB52414.1"/>
    <property type="molecule type" value="Genomic_DNA"/>
</dbReference>
<dbReference type="AlphaFoldDB" id="A0A382EQI6"/>
<evidence type="ECO:0000313" key="1">
    <source>
        <dbReference type="EMBL" id="SVB52414.1"/>
    </source>
</evidence>
<sequence length="27" mass="3060">FAFSFQFFTRLATVFAEEIGDFSIGVI</sequence>